<name>A0A5S3QJ11_9BACI</name>
<keyword evidence="6 9" id="KW-0238">DNA-binding</keyword>
<evidence type="ECO:0000313" key="13">
    <source>
        <dbReference type="Proteomes" id="UP000306980"/>
    </source>
</evidence>
<keyword evidence="2" id="KW-0963">Cytoplasm</keyword>
<dbReference type="Gene3D" id="1.10.443.10">
    <property type="entry name" value="Intergrase catalytic core"/>
    <property type="match status" value="1"/>
</dbReference>
<evidence type="ECO:0000256" key="6">
    <source>
        <dbReference type="ARBA" id="ARBA00023125"/>
    </source>
</evidence>
<dbReference type="GO" id="GO:0007059">
    <property type="term" value="P:chromosome segregation"/>
    <property type="evidence" value="ECO:0007669"/>
    <property type="project" value="UniProtKB-KW"/>
</dbReference>
<evidence type="ECO:0000256" key="2">
    <source>
        <dbReference type="ARBA" id="ARBA00022490"/>
    </source>
</evidence>
<evidence type="ECO:0008006" key="14">
    <source>
        <dbReference type="Google" id="ProtNLM"/>
    </source>
</evidence>
<evidence type="ECO:0000256" key="1">
    <source>
        <dbReference type="ARBA" id="ARBA00004496"/>
    </source>
</evidence>
<dbReference type="PROSITE" id="PS51898">
    <property type="entry name" value="TYR_RECOMBINASE"/>
    <property type="match status" value="1"/>
</dbReference>
<organism evidence="12 13">
    <name type="scientific">Lentibacillus cibarius</name>
    <dbReference type="NCBI Taxonomy" id="2583219"/>
    <lineage>
        <taxon>Bacteria</taxon>
        <taxon>Bacillati</taxon>
        <taxon>Bacillota</taxon>
        <taxon>Bacilli</taxon>
        <taxon>Bacillales</taxon>
        <taxon>Bacillaceae</taxon>
        <taxon>Lentibacillus</taxon>
    </lineage>
</organism>
<protein>
    <recommendedName>
        <fullName evidence="14">Integrase</fullName>
    </recommendedName>
</protein>
<evidence type="ECO:0000256" key="5">
    <source>
        <dbReference type="ARBA" id="ARBA00022908"/>
    </source>
</evidence>
<dbReference type="Pfam" id="PF13495">
    <property type="entry name" value="Phage_int_SAM_4"/>
    <property type="match status" value="1"/>
</dbReference>
<proteinExistence type="predicted"/>
<dbReference type="InterPro" id="IPR013762">
    <property type="entry name" value="Integrase-like_cat_sf"/>
</dbReference>
<feature type="domain" description="Core-binding (CB)" evidence="11">
    <location>
        <begin position="2"/>
        <end position="82"/>
    </location>
</feature>
<evidence type="ECO:0000256" key="8">
    <source>
        <dbReference type="ARBA" id="ARBA00023306"/>
    </source>
</evidence>
<accession>A0A5S3QJ11</accession>
<evidence type="ECO:0000256" key="7">
    <source>
        <dbReference type="ARBA" id="ARBA00023172"/>
    </source>
</evidence>
<evidence type="ECO:0000313" key="12">
    <source>
        <dbReference type="EMBL" id="TMN21904.1"/>
    </source>
</evidence>
<comment type="subcellular location">
    <subcellularLocation>
        <location evidence="1">Cytoplasm</location>
    </subcellularLocation>
</comment>
<dbReference type="InterPro" id="IPR004107">
    <property type="entry name" value="Integrase_SAM-like_N"/>
</dbReference>
<feature type="domain" description="Tyr recombinase" evidence="10">
    <location>
        <begin position="103"/>
        <end position="276"/>
    </location>
</feature>
<dbReference type="InterPro" id="IPR050090">
    <property type="entry name" value="Tyrosine_recombinase_XerCD"/>
</dbReference>
<dbReference type="AlphaFoldDB" id="A0A5S3QJ11"/>
<dbReference type="PANTHER" id="PTHR30349">
    <property type="entry name" value="PHAGE INTEGRASE-RELATED"/>
    <property type="match status" value="1"/>
</dbReference>
<dbReference type="PANTHER" id="PTHR30349:SF77">
    <property type="entry name" value="TYROSINE RECOMBINASE XERC"/>
    <property type="match status" value="1"/>
</dbReference>
<dbReference type="InterPro" id="IPR011010">
    <property type="entry name" value="DNA_brk_join_enz"/>
</dbReference>
<dbReference type="GO" id="GO:0003677">
    <property type="term" value="F:DNA binding"/>
    <property type="evidence" value="ECO:0007669"/>
    <property type="project" value="UniProtKB-UniRule"/>
</dbReference>
<dbReference type="RefSeq" id="WP_138602763.1">
    <property type="nucleotide sequence ID" value="NZ_VCIA01000001.1"/>
</dbReference>
<dbReference type="Gene3D" id="1.10.150.130">
    <property type="match status" value="1"/>
</dbReference>
<dbReference type="GO" id="GO:0006310">
    <property type="term" value="P:DNA recombination"/>
    <property type="evidence" value="ECO:0007669"/>
    <property type="project" value="UniProtKB-KW"/>
</dbReference>
<dbReference type="GO" id="GO:0005737">
    <property type="term" value="C:cytoplasm"/>
    <property type="evidence" value="ECO:0007669"/>
    <property type="project" value="UniProtKB-SubCell"/>
</dbReference>
<sequence>MITAKNRIKQFIDEYHFRLENNTLIKYQNAIQQFLSFCNKDFDNITRKDVRDWQQRLNRNAYMPSTIHAKIAALKTFFSYCQEEKLVQRNPADDILLPKKAEPTPHYLTQERLVQLRNLVRGNLIQRAVIETFLTTGVRLRELTNMKLENVYWSERMMIIPEGKNKRERVILFTKDCAEHLNSYLQTRDDDLPYLFANTLGTRPLQPRTIQHWFENYRKELGFYLTVHTLRHTFAANLAQKGMALSSIQVLLGHENPENTQVYVNLYADAQKQLYDEWM</sequence>
<dbReference type="SUPFAM" id="SSF56349">
    <property type="entry name" value="DNA breaking-rejoining enzymes"/>
    <property type="match status" value="1"/>
</dbReference>
<evidence type="ECO:0000259" key="11">
    <source>
        <dbReference type="PROSITE" id="PS51900"/>
    </source>
</evidence>
<dbReference type="Proteomes" id="UP000306980">
    <property type="component" value="Unassembled WGS sequence"/>
</dbReference>
<keyword evidence="8" id="KW-0131">Cell cycle</keyword>
<dbReference type="OrthoDB" id="9801717at2"/>
<keyword evidence="7" id="KW-0233">DNA recombination</keyword>
<keyword evidence="4" id="KW-0159">Chromosome partition</keyword>
<dbReference type="EMBL" id="VCIA01000001">
    <property type="protein sequence ID" value="TMN21904.1"/>
    <property type="molecule type" value="Genomic_DNA"/>
</dbReference>
<gene>
    <name evidence="12" type="ORF">FFL34_07090</name>
</gene>
<evidence type="ECO:0000259" key="10">
    <source>
        <dbReference type="PROSITE" id="PS51898"/>
    </source>
</evidence>
<evidence type="ECO:0000256" key="4">
    <source>
        <dbReference type="ARBA" id="ARBA00022829"/>
    </source>
</evidence>
<dbReference type="InterPro" id="IPR044068">
    <property type="entry name" value="CB"/>
</dbReference>
<reference evidence="12 13" key="1">
    <citation type="submission" date="2019-05" db="EMBL/GenBank/DDBJ databases">
        <title>Genomic analysis of Lentibacillus sp. NKC220-2.</title>
        <authorList>
            <person name="Oh Y.J."/>
        </authorList>
    </citation>
    <scope>NUCLEOTIDE SEQUENCE [LARGE SCALE GENOMIC DNA]</scope>
    <source>
        <strain evidence="12 13">NKC220-2</strain>
    </source>
</reference>
<keyword evidence="3" id="KW-0132">Cell division</keyword>
<dbReference type="GO" id="GO:0015074">
    <property type="term" value="P:DNA integration"/>
    <property type="evidence" value="ECO:0007669"/>
    <property type="project" value="UniProtKB-KW"/>
</dbReference>
<evidence type="ECO:0000256" key="3">
    <source>
        <dbReference type="ARBA" id="ARBA00022618"/>
    </source>
</evidence>
<evidence type="ECO:0000256" key="9">
    <source>
        <dbReference type="PROSITE-ProRule" id="PRU01248"/>
    </source>
</evidence>
<dbReference type="CDD" id="cd00397">
    <property type="entry name" value="DNA_BRE_C"/>
    <property type="match status" value="1"/>
</dbReference>
<comment type="caution">
    <text evidence="12">The sequence shown here is derived from an EMBL/GenBank/DDBJ whole genome shotgun (WGS) entry which is preliminary data.</text>
</comment>
<dbReference type="GO" id="GO:0051301">
    <property type="term" value="P:cell division"/>
    <property type="evidence" value="ECO:0007669"/>
    <property type="project" value="UniProtKB-KW"/>
</dbReference>
<dbReference type="InterPro" id="IPR010998">
    <property type="entry name" value="Integrase_recombinase_N"/>
</dbReference>
<dbReference type="Pfam" id="PF00589">
    <property type="entry name" value="Phage_integrase"/>
    <property type="match status" value="1"/>
</dbReference>
<dbReference type="InterPro" id="IPR002104">
    <property type="entry name" value="Integrase_catalytic"/>
</dbReference>
<keyword evidence="5" id="KW-0229">DNA integration</keyword>
<dbReference type="PROSITE" id="PS51900">
    <property type="entry name" value="CB"/>
    <property type="match status" value="1"/>
</dbReference>